<evidence type="ECO:0000256" key="3">
    <source>
        <dbReference type="ARBA" id="ARBA00023143"/>
    </source>
</evidence>
<dbReference type="Gene3D" id="1.20.1330.10">
    <property type="entry name" value="f41 fragment of flagellin, N-terminal domain"/>
    <property type="match status" value="1"/>
</dbReference>
<evidence type="ECO:0000256" key="2">
    <source>
        <dbReference type="ARBA" id="ARBA00022525"/>
    </source>
</evidence>
<keyword evidence="8" id="KW-0966">Cell projection</keyword>
<dbReference type="Gene3D" id="1.20.120.340">
    <property type="entry name" value="Flagellar protein FliS"/>
    <property type="match status" value="1"/>
</dbReference>
<dbReference type="EMBL" id="JAGFNY010000005">
    <property type="protein sequence ID" value="MBW7569785.1"/>
    <property type="molecule type" value="Genomic_DNA"/>
</dbReference>
<dbReference type="InterPro" id="IPR046358">
    <property type="entry name" value="Flagellin_C"/>
</dbReference>
<dbReference type="PRINTS" id="PR00207">
    <property type="entry name" value="FLAGELLIN"/>
</dbReference>
<dbReference type="PANTHER" id="PTHR42792:SF2">
    <property type="entry name" value="FLAGELLIN"/>
    <property type="match status" value="1"/>
</dbReference>
<evidence type="ECO:0000259" key="7">
    <source>
        <dbReference type="Pfam" id="PF00700"/>
    </source>
</evidence>
<name>A0ABS7DER4_9GAMM</name>
<organism evidence="8 9">
    <name type="scientific">Succinivibrio faecicola</name>
    <dbReference type="NCBI Taxonomy" id="2820300"/>
    <lineage>
        <taxon>Bacteria</taxon>
        <taxon>Pseudomonadati</taxon>
        <taxon>Pseudomonadota</taxon>
        <taxon>Gammaproteobacteria</taxon>
        <taxon>Aeromonadales</taxon>
        <taxon>Succinivibrionaceae</taxon>
        <taxon>Succinivibrio</taxon>
    </lineage>
</organism>
<comment type="subcellular location">
    <subcellularLocation>
        <location evidence="4">Secreted</location>
    </subcellularLocation>
    <subcellularLocation>
        <location evidence="4">Bacterial flagellum</location>
    </subcellularLocation>
</comment>
<feature type="domain" description="Flagellin C-terminal" evidence="7">
    <location>
        <begin position="227"/>
        <end position="311"/>
    </location>
</feature>
<proteinExistence type="inferred from homology"/>
<keyword evidence="8" id="KW-0282">Flagellum</keyword>
<dbReference type="PANTHER" id="PTHR42792">
    <property type="entry name" value="FLAGELLIN"/>
    <property type="match status" value="1"/>
</dbReference>
<keyword evidence="8" id="KW-0969">Cilium</keyword>
<keyword evidence="5" id="KW-0175">Coiled coil</keyword>
<evidence type="ECO:0000313" key="9">
    <source>
        <dbReference type="Proteomes" id="UP000731465"/>
    </source>
</evidence>
<evidence type="ECO:0000256" key="5">
    <source>
        <dbReference type="SAM" id="Coils"/>
    </source>
</evidence>
<sequence>MPLFINTNLSALSAKRSVNTATSKLDKAYERLSTGLKINSAQDDPAGIQTSDRLTLQLNALQQTNRNAQNAIAYAQTAEGAMDEITTMLQRIRTLAISSANGTNTSDARKALQDEVDQLNAEIVRISRDTTFGGQDLLNGNASIVRFQISPDPGSLIKIDLSIGFDTDSLAKYTAKLQDSDSFDLPEGAPASIAAAGPFNFEDIFSYDVNGKGIDISTQSSAQIVLAGIDYLINAVDTKRSELGAVQNRLESTIRNQENIFENVSDSRAQIRDSDYSEEVTAFTAAQILQQGAVSILTQANSKPQIALQMLQDS</sequence>
<evidence type="ECO:0000256" key="1">
    <source>
        <dbReference type="ARBA" id="ARBA00005709"/>
    </source>
</evidence>
<comment type="function">
    <text evidence="4">Flagellin is the subunit protein which polymerizes to form the filaments of bacterial flagella.</text>
</comment>
<comment type="similarity">
    <text evidence="1 4">Belongs to the bacterial flagellin family.</text>
</comment>
<keyword evidence="9" id="KW-1185">Reference proteome</keyword>
<dbReference type="InterPro" id="IPR001492">
    <property type="entry name" value="Flagellin"/>
</dbReference>
<evidence type="ECO:0000259" key="6">
    <source>
        <dbReference type="Pfam" id="PF00669"/>
    </source>
</evidence>
<dbReference type="Proteomes" id="UP000731465">
    <property type="component" value="Unassembled WGS sequence"/>
</dbReference>
<evidence type="ECO:0000256" key="4">
    <source>
        <dbReference type="RuleBase" id="RU362073"/>
    </source>
</evidence>
<protein>
    <recommendedName>
        <fullName evidence="4">Flagellin</fullName>
    </recommendedName>
</protein>
<gene>
    <name evidence="8" type="ORF">J5V48_02635</name>
</gene>
<keyword evidence="3 4" id="KW-0975">Bacterial flagellum</keyword>
<comment type="caution">
    <text evidence="8">The sequence shown here is derived from an EMBL/GenBank/DDBJ whole genome shotgun (WGS) entry which is preliminary data.</text>
</comment>
<keyword evidence="2 4" id="KW-0964">Secreted</keyword>
<feature type="coiled-coil region" evidence="5">
    <location>
        <begin position="51"/>
        <end position="78"/>
    </location>
</feature>
<dbReference type="SUPFAM" id="SSF64518">
    <property type="entry name" value="Phase 1 flagellin"/>
    <property type="match status" value="1"/>
</dbReference>
<dbReference type="RefSeq" id="WP_219936823.1">
    <property type="nucleotide sequence ID" value="NZ_JAGFNY010000005.1"/>
</dbReference>
<dbReference type="Pfam" id="PF00700">
    <property type="entry name" value="Flagellin_C"/>
    <property type="match status" value="1"/>
</dbReference>
<reference evidence="8 9" key="1">
    <citation type="submission" date="2021-03" db="EMBL/GenBank/DDBJ databases">
        <title>Succinivibrio sp. nov. isolated from feces of cow.</title>
        <authorList>
            <person name="Choi J.-Y."/>
        </authorList>
    </citation>
    <scope>NUCLEOTIDE SEQUENCE [LARGE SCALE GENOMIC DNA]</scope>
    <source>
        <strain evidence="8 9">AGMB01872</strain>
    </source>
</reference>
<dbReference type="InterPro" id="IPR001029">
    <property type="entry name" value="Flagellin_N"/>
</dbReference>
<accession>A0ABS7DER4</accession>
<feature type="domain" description="Flagellin N-terminal" evidence="6">
    <location>
        <begin position="5"/>
        <end position="141"/>
    </location>
</feature>
<evidence type="ECO:0000313" key="8">
    <source>
        <dbReference type="EMBL" id="MBW7569785.1"/>
    </source>
</evidence>
<dbReference type="Pfam" id="PF00669">
    <property type="entry name" value="Flagellin_N"/>
    <property type="match status" value="1"/>
</dbReference>